<gene>
    <name evidence="1" type="ORF">K3G42_028391</name>
</gene>
<dbReference type="Proteomes" id="UP000827872">
    <property type="component" value="Linkage Group LG06"/>
</dbReference>
<evidence type="ECO:0000313" key="1">
    <source>
        <dbReference type="EMBL" id="KAH8008216.1"/>
    </source>
</evidence>
<dbReference type="EMBL" id="CM037619">
    <property type="protein sequence ID" value="KAH8008216.1"/>
    <property type="molecule type" value="Genomic_DNA"/>
</dbReference>
<sequence length="152" mass="16530">MDGIKFSALICCFISIVLLITVLTSPDWVETTSHSGLWKTCNDTVCNPFGMKMKGYIHATRALLIIGLIIGIVAFMDLCASFSHAYFATGFLTKFTSKSSFFAGIAVIAALGTFTGGFFVSGAEIGLSTECILVYQNDYQRWNLSYLFGLAT</sequence>
<protein>
    <submittedName>
        <fullName evidence="1">Uncharacterized protein</fullName>
    </submittedName>
</protein>
<keyword evidence="2" id="KW-1185">Reference proteome</keyword>
<evidence type="ECO:0000313" key="2">
    <source>
        <dbReference type="Proteomes" id="UP000827872"/>
    </source>
</evidence>
<reference evidence="1" key="1">
    <citation type="submission" date="2021-08" db="EMBL/GenBank/DDBJ databases">
        <title>The first chromosome-level gecko genome reveals the dynamic sex chromosomes of Neotropical dwarf geckos (Sphaerodactylidae: Sphaerodactylus).</title>
        <authorList>
            <person name="Pinto B.J."/>
            <person name="Keating S.E."/>
            <person name="Gamble T."/>
        </authorList>
    </citation>
    <scope>NUCLEOTIDE SEQUENCE</scope>
    <source>
        <strain evidence="1">TG3544</strain>
    </source>
</reference>
<comment type="caution">
    <text evidence="1">The sequence shown here is derived from an EMBL/GenBank/DDBJ whole genome shotgun (WGS) entry which is preliminary data.</text>
</comment>
<organism evidence="1 2">
    <name type="scientific">Sphaerodactylus townsendi</name>
    <dbReference type="NCBI Taxonomy" id="933632"/>
    <lineage>
        <taxon>Eukaryota</taxon>
        <taxon>Metazoa</taxon>
        <taxon>Chordata</taxon>
        <taxon>Craniata</taxon>
        <taxon>Vertebrata</taxon>
        <taxon>Euteleostomi</taxon>
        <taxon>Lepidosauria</taxon>
        <taxon>Squamata</taxon>
        <taxon>Bifurcata</taxon>
        <taxon>Gekkota</taxon>
        <taxon>Sphaerodactylidae</taxon>
        <taxon>Sphaerodactylus</taxon>
    </lineage>
</organism>
<name>A0ACB8FS23_9SAUR</name>
<accession>A0ACB8FS23</accession>
<proteinExistence type="predicted"/>